<dbReference type="PANTHER" id="PTHR45814:SF3">
    <property type="entry name" value="HISTONE-LYSINE N-METHYLTRANSFERASE SETD1A"/>
    <property type="match status" value="1"/>
</dbReference>
<keyword evidence="3" id="KW-0158">Chromosome</keyword>
<dbReference type="FunFam" id="3.30.70.330:FF:000178">
    <property type="entry name" value="Histone-lysine N-methyltransferase"/>
    <property type="match status" value="1"/>
</dbReference>
<proteinExistence type="predicted"/>
<dbReference type="EMBL" id="OX395138">
    <property type="protein sequence ID" value="CAI5791058.1"/>
    <property type="molecule type" value="Genomic_DNA"/>
</dbReference>
<dbReference type="InterPro" id="IPR001214">
    <property type="entry name" value="SET_dom"/>
</dbReference>
<feature type="compositionally biased region" description="Acidic residues" evidence="14">
    <location>
        <begin position="1613"/>
        <end position="1625"/>
    </location>
</feature>
<dbReference type="GO" id="GO:0042800">
    <property type="term" value="F:histone H3K4 methyltransferase activity"/>
    <property type="evidence" value="ECO:0007669"/>
    <property type="project" value="InterPro"/>
</dbReference>
<feature type="compositionally biased region" description="Polar residues" evidence="14">
    <location>
        <begin position="450"/>
        <end position="476"/>
    </location>
</feature>
<dbReference type="CDD" id="cd19169">
    <property type="entry name" value="SET_SETD1"/>
    <property type="match status" value="1"/>
</dbReference>
<dbReference type="InterPro" id="IPR024657">
    <property type="entry name" value="COMPASS_Set1_N-SET"/>
</dbReference>
<dbReference type="Gene3D" id="2.170.270.10">
    <property type="entry name" value="SET domain"/>
    <property type="match status" value="1"/>
</dbReference>
<evidence type="ECO:0000259" key="15">
    <source>
        <dbReference type="PROSITE" id="PS50102"/>
    </source>
</evidence>
<dbReference type="FunFam" id="2.170.270.10:FF:000010">
    <property type="entry name" value="Histone-lysine N-methyltransferase"/>
    <property type="match status" value="1"/>
</dbReference>
<feature type="compositionally biased region" description="Pro residues" evidence="14">
    <location>
        <begin position="1499"/>
        <end position="1508"/>
    </location>
</feature>
<feature type="region of interest" description="Disordered" evidence="14">
    <location>
        <begin position="705"/>
        <end position="740"/>
    </location>
</feature>
<evidence type="ECO:0000256" key="1">
    <source>
        <dbReference type="ARBA" id="ARBA00004123"/>
    </source>
</evidence>
<protein>
    <submittedName>
        <fullName evidence="18">Histone-lysine N-methyltransferase SETD1A</fullName>
    </submittedName>
</protein>
<organism evidence="18 19">
    <name type="scientific">Podarcis lilfordi</name>
    <name type="common">Lilford's wall lizard</name>
    <dbReference type="NCBI Taxonomy" id="74358"/>
    <lineage>
        <taxon>Eukaryota</taxon>
        <taxon>Metazoa</taxon>
        <taxon>Chordata</taxon>
        <taxon>Craniata</taxon>
        <taxon>Vertebrata</taxon>
        <taxon>Euteleostomi</taxon>
        <taxon>Lepidosauria</taxon>
        <taxon>Squamata</taxon>
        <taxon>Bifurcata</taxon>
        <taxon>Unidentata</taxon>
        <taxon>Episquamata</taxon>
        <taxon>Laterata</taxon>
        <taxon>Lacertibaenia</taxon>
        <taxon>Lacertidae</taxon>
        <taxon>Podarcis</taxon>
    </lineage>
</organism>
<dbReference type="InterPro" id="IPR012677">
    <property type="entry name" value="Nucleotide-bd_a/b_plait_sf"/>
</dbReference>
<dbReference type="Pfam" id="PF11764">
    <property type="entry name" value="N-SET"/>
    <property type="match status" value="1"/>
</dbReference>
<keyword evidence="5" id="KW-0808">Transferase</keyword>
<keyword evidence="11" id="KW-0804">Transcription</keyword>
<feature type="compositionally biased region" description="Polar residues" evidence="14">
    <location>
        <begin position="46"/>
        <end position="62"/>
    </location>
</feature>
<feature type="compositionally biased region" description="Acidic residues" evidence="14">
    <location>
        <begin position="1294"/>
        <end position="1304"/>
    </location>
</feature>
<feature type="compositionally biased region" description="Acidic residues" evidence="14">
    <location>
        <begin position="825"/>
        <end position="836"/>
    </location>
</feature>
<feature type="region of interest" description="Disordered" evidence="14">
    <location>
        <begin position="1694"/>
        <end position="1744"/>
    </location>
</feature>
<dbReference type="GO" id="GO:0005694">
    <property type="term" value="C:chromosome"/>
    <property type="evidence" value="ECO:0007669"/>
    <property type="project" value="UniProtKB-SubCell"/>
</dbReference>
<dbReference type="SUPFAM" id="SSF82199">
    <property type="entry name" value="SET domain"/>
    <property type="match status" value="1"/>
</dbReference>
<keyword evidence="6" id="KW-0949">S-adenosyl-L-methionine</keyword>
<dbReference type="PROSITE" id="PS50280">
    <property type="entry name" value="SET"/>
    <property type="match status" value="1"/>
</dbReference>
<dbReference type="InterPro" id="IPR037841">
    <property type="entry name" value="SET_SETD1A/B"/>
</dbReference>
<keyword evidence="10" id="KW-0010">Activator</keyword>
<evidence type="ECO:0000256" key="12">
    <source>
        <dbReference type="ARBA" id="ARBA00023242"/>
    </source>
</evidence>
<evidence type="ECO:0000256" key="5">
    <source>
        <dbReference type="ARBA" id="ARBA00022679"/>
    </source>
</evidence>
<feature type="compositionally biased region" description="Low complexity" evidence="14">
    <location>
        <begin position="1024"/>
        <end position="1036"/>
    </location>
</feature>
<feature type="domain" description="SET" evidence="16">
    <location>
        <begin position="1970"/>
        <end position="2087"/>
    </location>
</feature>
<evidence type="ECO:0000256" key="14">
    <source>
        <dbReference type="SAM" id="MobiDB-lite"/>
    </source>
</evidence>
<dbReference type="Pfam" id="PF00856">
    <property type="entry name" value="SET"/>
    <property type="match status" value="1"/>
</dbReference>
<dbReference type="PROSITE" id="PS50868">
    <property type="entry name" value="POST_SET"/>
    <property type="match status" value="1"/>
</dbReference>
<feature type="region of interest" description="Disordered" evidence="14">
    <location>
        <begin position="760"/>
        <end position="841"/>
    </location>
</feature>
<keyword evidence="7" id="KW-0156">Chromatin regulator</keyword>
<evidence type="ECO:0000256" key="10">
    <source>
        <dbReference type="ARBA" id="ARBA00023159"/>
    </source>
</evidence>
<feature type="compositionally biased region" description="Basic and acidic residues" evidence="14">
    <location>
        <begin position="99"/>
        <end position="126"/>
    </location>
</feature>
<keyword evidence="19" id="KW-1185">Reference proteome</keyword>
<feature type="compositionally biased region" description="Low complexity" evidence="14">
    <location>
        <begin position="594"/>
        <end position="620"/>
    </location>
</feature>
<feature type="compositionally biased region" description="Basic and acidic residues" evidence="14">
    <location>
        <begin position="1344"/>
        <end position="1366"/>
    </location>
</feature>
<feature type="region of interest" description="Disordered" evidence="14">
    <location>
        <begin position="1607"/>
        <end position="1638"/>
    </location>
</feature>
<evidence type="ECO:0000256" key="7">
    <source>
        <dbReference type="ARBA" id="ARBA00022853"/>
    </source>
</evidence>
<keyword evidence="4" id="KW-0489">Methyltransferase</keyword>
<keyword evidence="9" id="KW-0805">Transcription regulation</keyword>
<accession>A0AA35L851</accession>
<feature type="region of interest" description="Disordered" evidence="14">
    <location>
        <begin position="367"/>
        <end position="636"/>
    </location>
</feature>
<evidence type="ECO:0000256" key="11">
    <source>
        <dbReference type="ARBA" id="ARBA00023163"/>
    </source>
</evidence>
<evidence type="ECO:0000256" key="6">
    <source>
        <dbReference type="ARBA" id="ARBA00022691"/>
    </source>
</evidence>
<evidence type="ECO:0000256" key="9">
    <source>
        <dbReference type="ARBA" id="ARBA00023015"/>
    </source>
</evidence>
<dbReference type="SMART" id="SM01291">
    <property type="entry name" value="N-SET"/>
    <property type="match status" value="1"/>
</dbReference>
<dbReference type="InterPro" id="IPR000504">
    <property type="entry name" value="RRM_dom"/>
</dbReference>
<feature type="compositionally biased region" description="Basic residues" evidence="14">
    <location>
        <begin position="1791"/>
        <end position="1801"/>
    </location>
</feature>
<dbReference type="SMART" id="SM00317">
    <property type="entry name" value="SET"/>
    <property type="match status" value="1"/>
</dbReference>
<dbReference type="GO" id="GO:0032259">
    <property type="term" value="P:methylation"/>
    <property type="evidence" value="ECO:0007669"/>
    <property type="project" value="UniProtKB-KW"/>
</dbReference>
<gene>
    <name evidence="18" type="ORF">PODLI_1B036143</name>
</gene>
<feature type="compositionally biased region" description="Basic and acidic residues" evidence="14">
    <location>
        <begin position="1390"/>
        <end position="1410"/>
    </location>
</feature>
<dbReference type="Pfam" id="PF00076">
    <property type="entry name" value="RRM_1"/>
    <property type="match status" value="1"/>
</dbReference>
<dbReference type="Gene3D" id="3.30.70.330">
    <property type="match status" value="1"/>
</dbReference>
<evidence type="ECO:0000259" key="16">
    <source>
        <dbReference type="PROSITE" id="PS50280"/>
    </source>
</evidence>
<sequence length="2109" mass="234012">MTVQTQNFWANPPSCAFLSLPFPYDDFRFRRFVGTTFFWSSGRLANSQQRSNPLYPTPSVESADQKKQQHDDDEAGEPAKPVSPERSGPAPWSLSAAAEGREARIAAEQHETPRGSAREKKRELARSRGGRGRQRANERERPDEGRRRGAAVAARAPPERKEEEERFPKCFVSHYGLNQLQPGFIAKEEKTHSCNSLTTDEIIHNRVNESEWIRKVYRYDGVHFSTNDSGHAPVGDVRDPRRRIWSKNRDISLPVPKFKLDEFYVGQIPLKEVTFARLNDNIKEPFLADMCKKYGDIEEIEILYNPKNRKHLGLAKVLFTSTRGAKETVKNLHNTSVMGNIIHAQLDIKGQQRMKYYELIVNGSYTPQTVPTGGKTLNEKFPADSSESRRRHSTDSSYASNTMPSTPGNGTPSSQDTPYSSGRQDTPSSYGQYTPQSSQGTPFTPRGGTPYSQDSAYSSRQGTPGYTSYQPESTSYKSRRHENSFPDSYSRRHYSSSSSSSSSSTSSSSSSHFRSNDHHYPPYNQQFDGGSGGGSAATISSSSRYQRLSSTSEGRPSSSTPSSSSSSSSHRSHQREDSGFHSRHRERSQRDEATPSSTVTTPTVTTPSSSSSSSVATPAPDSAQFQNSHSFTPQSAEPFPAPSVLYPPYTATPEPFSLPVEPLAVDQDYRLLPTAETFAANSLPPTEFLAQETKENTSPAVATIAGADDRSHSPAVQTSPARSGSPAPETTNESVPFTQHSSLDSRIEMLLKEQRSKFSFLNLDTEEEDEEKGGPKGVEPHGPCTPPPPLPVSFEDVVPALDMGSGAESPKANGQDRASQQSSGEDMEISEDEAEVEPPTPVAGVSEPHFSVMPSALGHMQLGVSSFTPHHRPEPPPAYPIQPLMSVSLPHLAGKTHSLSNYGQVGPRHAHRLSDFRGRAGVVGGGRGAPHIYDFVNSMELMNRLGNQWGGMPMSFQMQTQMLSRLQQLRQSKGQFEDPFPYHREAASFCGRPLYGHGYLLDQANRHFQRDQLFMQQPSAVGVSEQQQQPQHSSEQPPLPPPQRLLDFRASPWGYQEEVAPPPPLPKDPHASVVDSVLETLMQEMKSIMQRDLNRKMVENVAFNTFDKWWERKEEKAKPFQSTVKQPVKEEEKDKTKLKDPALLSLVDWAKSGGTGGLEGFGFGTGFRGVLGLPSFKVKRKEPSEISEDSEVKQPHPSALAEEDEEDKDSSQVPKSSKRDDDRIKGPGKRRKLFCLDSEGEEASEDSSSEKEEEEEEEQQRREEGEGSRERGTKKEESEDERESDGSSKYSLYDESDEDSDSTSDSESSSSSSSSLSSSSSDEEEAESMEEMDESTMDSCPTEPLRDLEERMRQTTDAELDKKKTEAGLLQGHVAEGKPAPLKDGILAPHLEEKDVGTAPEERPRPEERPSSPIPLLPPPKKRRKTVSFSAPGEDDEIKVAFEKPLEPAPSTLLPPPPPPLPPPPPPPVPTEVAQAPIVPVEPMLPSQVPLTLEAPAPVASPLPPVAPPAKAAAPASRKREPPKANQRTISNLPADHASLVKCWTDELLPAGRSRSRSRSRSSELPRVPQPPGEDRLHLRERMGASSLLELANQPNLAVLADVALKKAGAGSEDSEETETSDEAEEPKAVPPVPALPPEVSSILMEHNYAMAVRAAPASRKADEAVLSGAADLPRVDLYSEHVGEVLEAPEEVVADASEVKAEPDVGDLVSLPPPPPAEKPKAAVPQQQQQQQQQQPQAKKQPQWLKEEALKDLENLHFGPEDLFLSESEEDEEKEEESADSSDEGEIRRRSLRSHSHKHAPAQPPPLPLAFETRSEFEQMTILYDIWNSGLDLEDMKYLRLTYERLLHEDNSTDWLNDTHWVHHTNILPVRQFRRVGGRRKRKSSDLREHQTGCARSEGYYHISKKEKDKYLDVCPATVQQLDAADVQGTNRILSERRSEQRRLLSAIGSSAILDSDLLKLNQLKFRKKKLRFGRSRIHEWGLFAMEPIAADEMVIEYVGQNIRQVVADMREKRYAQEGIGSSYLFRVDHDTIIDATKCGNLARFINHCCTPNCYAKVITIESQKKIVIYSKQPISINEEITYDYKFPIEENKIPCLCGTENCRGTLN</sequence>
<feature type="region of interest" description="Disordered" evidence="14">
    <location>
        <begin position="1181"/>
        <end position="1473"/>
    </location>
</feature>
<feature type="compositionally biased region" description="Low complexity" evidence="14">
    <location>
        <begin position="1723"/>
        <end position="1744"/>
    </location>
</feature>
<feature type="domain" description="Post-SET" evidence="17">
    <location>
        <begin position="2093"/>
        <end position="2109"/>
    </location>
</feature>
<feature type="compositionally biased region" description="Polar residues" evidence="14">
    <location>
        <begin position="395"/>
        <end position="442"/>
    </location>
</feature>
<evidence type="ECO:0000256" key="8">
    <source>
        <dbReference type="ARBA" id="ARBA00022884"/>
    </source>
</evidence>
<dbReference type="InterPro" id="IPR046341">
    <property type="entry name" value="SET_dom_sf"/>
</dbReference>
<evidence type="ECO:0000256" key="2">
    <source>
        <dbReference type="ARBA" id="ARBA00004286"/>
    </source>
</evidence>
<feature type="compositionally biased region" description="Low complexity" evidence="14">
    <location>
        <begin position="495"/>
        <end position="513"/>
    </location>
</feature>
<feature type="region of interest" description="Disordered" evidence="14">
    <location>
        <begin position="1495"/>
        <end position="1581"/>
    </location>
</feature>
<evidence type="ECO:0000313" key="18">
    <source>
        <dbReference type="EMBL" id="CAI5791058.1"/>
    </source>
</evidence>
<feature type="compositionally biased region" description="Polar residues" evidence="14">
    <location>
        <begin position="623"/>
        <end position="635"/>
    </location>
</feature>
<dbReference type="CDD" id="cd12548">
    <property type="entry name" value="RRM_Set1A"/>
    <property type="match status" value="1"/>
</dbReference>
<feature type="region of interest" description="Disordered" evidence="14">
    <location>
        <begin position="1757"/>
        <end position="1810"/>
    </location>
</feature>
<feature type="region of interest" description="Disordered" evidence="14">
    <location>
        <begin position="1019"/>
        <end position="1047"/>
    </location>
</feature>
<keyword evidence="8 13" id="KW-0694">RNA-binding</keyword>
<feature type="compositionally biased region" description="Polar residues" evidence="14">
    <location>
        <begin position="714"/>
        <end position="740"/>
    </location>
</feature>
<feature type="compositionally biased region" description="Acidic residues" evidence="14">
    <location>
        <begin position="1768"/>
        <end position="1785"/>
    </location>
</feature>
<feature type="compositionally biased region" description="Low complexity" evidence="14">
    <location>
        <begin position="1305"/>
        <end position="1320"/>
    </location>
</feature>
<keyword evidence="12" id="KW-0539">Nucleus</keyword>
<evidence type="ECO:0000256" key="4">
    <source>
        <dbReference type="ARBA" id="ARBA00022603"/>
    </source>
</evidence>
<dbReference type="SUPFAM" id="SSF54928">
    <property type="entry name" value="RNA-binding domain, RBD"/>
    <property type="match status" value="1"/>
</dbReference>
<feature type="region of interest" description="Disordered" evidence="14">
    <location>
        <begin position="1116"/>
        <end position="1136"/>
    </location>
</feature>
<name>A0AA35L851_9SAUR</name>
<dbReference type="PANTHER" id="PTHR45814">
    <property type="entry name" value="HISTONE-LYSINE N-METHYLTRANSFERASE SETD1"/>
    <property type="match status" value="1"/>
</dbReference>
<reference evidence="18" key="1">
    <citation type="submission" date="2022-12" db="EMBL/GenBank/DDBJ databases">
        <authorList>
            <person name="Alioto T."/>
            <person name="Alioto T."/>
            <person name="Gomez Garrido J."/>
        </authorList>
    </citation>
    <scope>NUCLEOTIDE SEQUENCE</scope>
</reference>
<feature type="compositionally biased region" description="Basic and acidic residues" evidence="14">
    <location>
        <begin position="135"/>
        <end position="147"/>
    </location>
</feature>
<dbReference type="SMART" id="SM00508">
    <property type="entry name" value="PostSET"/>
    <property type="match status" value="1"/>
</dbReference>
<dbReference type="InterPro" id="IPR034467">
    <property type="entry name" value="Set1A_RRM"/>
</dbReference>
<feature type="compositionally biased region" description="Acidic residues" evidence="14">
    <location>
        <begin position="1321"/>
        <end position="1336"/>
    </location>
</feature>
<evidence type="ECO:0000313" key="19">
    <source>
        <dbReference type="Proteomes" id="UP001178461"/>
    </source>
</evidence>
<dbReference type="InterPro" id="IPR035979">
    <property type="entry name" value="RBD_domain_sf"/>
</dbReference>
<feature type="compositionally biased region" description="Low complexity" evidence="14">
    <location>
        <begin position="536"/>
        <end position="569"/>
    </location>
</feature>
<dbReference type="GO" id="GO:0048188">
    <property type="term" value="C:Set1C/COMPASS complex"/>
    <property type="evidence" value="ECO:0007669"/>
    <property type="project" value="InterPro"/>
</dbReference>
<dbReference type="Proteomes" id="UP001178461">
    <property type="component" value="Chromosome 13"/>
</dbReference>
<feature type="compositionally biased region" description="Basic and acidic residues" evidence="14">
    <location>
        <begin position="377"/>
        <end position="388"/>
    </location>
</feature>
<dbReference type="SMART" id="SM00360">
    <property type="entry name" value="RRM"/>
    <property type="match status" value="1"/>
</dbReference>
<evidence type="ECO:0000256" key="3">
    <source>
        <dbReference type="ARBA" id="ARBA00022454"/>
    </source>
</evidence>
<dbReference type="InterPro" id="IPR044570">
    <property type="entry name" value="Set1-like"/>
</dbReference>
<evidence type="ECO:0000256" key="13">
    <source>
        <dbReference type="PROSITE-ProRule" id="PRU00176"/>
    </source>
</evidence>
<comment type="subcellular location">
    <subcellularLocation>
        <location evidence="2">Chromosome</location>
    </subcellularLocation>
    <subcellularLocation>
        <location evidence="1">Nucleus</location>
    </subcellularLocation>
</comment>
<dbReference type="InterPro" id="IPR003616">
    <property type="entry name" value="Post-SET_dom"/>
</dbReference>
<feature type="compositionally biased region" description="Acidic residues" evidence="14">
    <location>
        <begin position="1238"/>
        <end position="1258"/>
    </location>
</feature>
<dbReference type="GO" id="GO:0003723">
    <property type="term" value="F:RNA binding"/>
    <property type="evidence" value="ECO:0007669"/>
    <property type="project" value="UniProtKB-UniRule"/>
</dbReference>
<evidence type="ECO:0000259" key="17">
    <source>
        <dbReference type="PROSITE" id="PS50868"/>
    </source>
</evidence>
<feature type="compositionally biased region" description="Pro residues" evidence="14">
    <location>
        <begin position="1453"/>
        <end position="1470"/>
    </location>
</feature>
<feature type="domain" description="RRM" evidence="15">
    <location>
        <begin position="261"/>
        <end position="349"/>
    </location>
</feature>
<feature type="compositionally biased region" description="Basic and acidic residues" evidence="14">
    <location>
        <begin position="1259"/>
        <end position="1277"/>
    </location>
</feature>
<feature type="region of interest" description="Disordered" evidence="14">
    <location>
        <begin position="46"/>
        <end position="162"/>
    </location>
</feature>
<dbReference type="PROSITE" id="PS50102">
    <property type="entry name" value="RRM"/>
    <property type="match status" value="1"/>
</dbReference>
<feature type="compositionally biased region" description="Basic and acidic residues" evidence="14">
    <location>
        <begin position="1127"/>
        <end position="1136"/>
    </location>
</feature>